<dbReference type="Proteomes" id="UP000717996">
    <property type="component" value="Unassembled WGS sequence"/>
</dbReference>
<accession>A0A9P6XWS0</accession>
<evidence type="ECO:0000313" key="1">
    <source>
        <dbReference type="EMBL" id="KAG1533876.1"/>
    </source>
</evidence>
<comment type="caution">
    <text evidence="1">The sequence shown here is derived from an EMBL/GenBank/DDBJ whole genome shotgun (WGS) entry which is preliminary data.</text>
</comment>
<dbReference type="EMBL" id="JAANIT010003571">
    <property type="protein sequence ID" value="KAG1533876.1"/>
    <property type="molecule type" value="Genomic_DNA"/>
</dbReference>
<reference evidence="1" key="1">
    <citation type="journal article" date="2020" name="Microb. Genom.">
        <title>Genetic diversity of clinical and environmental Mucorales isolates obtained from an investigation of mucormycosis cases among solid organ transplant recipients.</title>
        <authorList>
            <person name="Nguyen M.H."/>
            <person name="Kaul D."/>
            <person name="Muto C."/>
            <person name="Cheng S.J."/>
            <person name="Richter R.A."/>
            <person name="Bruno V.M."/>
            <person name="Liu G."/>
            <person name="Beyhan S."/>
            <person name="Sundermann A.J."/>
            <person name="Mounaud S."/>
            <person name="Pasculle A.W."/>
            <person name="Nierman W.C."/>
            <person name="Driscoll E."/>
            <person name="Cumbie R."/>
            <person name="Clancy C.J."/>
            <person name="Dupont C.L."/>
        </authorList>
    </citation>
    <scope>NUCLEOTIDE SEQUENCE</scope>
    <source>
        <strain evidence="1">GL16</strain>
    </source>
</reference>
<evidence type="ECO:0000313" key="2">
    <source>
        <dbReference type="Proteomes" id="UP000717996"/>
    </source>
</evidence>
<gene>
    <name evidence="1" type="ORF">G6F51_012396</name>
</gene>
<name>A0A9P6XWS0_RHIOR</name>
<proteinExistence type="predicted"/>
<protein>
    <submittedName>
        <fullName evidence="1">Uncharacterized protein</fullName>
    </submittedName>
</protein>
<dbReference type="OrthoDB" id="2435184at2759"/>
<sequence length="259" mass="29337">MINTVEMYGKTKTTDYHRESFGKLKNSVITNSLPPSIKTLHQNVWPTSLDVRDEKKLVIGTQVSNALVTSSIRLDEKGFVSIGATSSHFMLDTIKDSLVSKIFIDLDLLKSAKALIEDPSTTSVSDIGILFHQLRQLRTKFHLPSTYSLCRASVPITMNHTCHSFSLFTLSEFDRGRSPSASIFRTITNEVLLNTLPQKIVHFEPPFTHFVLNLLRIIPNQRSAQTIMKHCFSAIYYTVSISRAMRKCWKISNQKSKSK</sequence>
<dbReference type="AlphaFoldDB" id="A0A9P6XWS0"/>
<organism evidence="1 2">
    <name type="scientific">Rhizopus oryzae</name>
    <name type="common">Mucormycosis agent</name>
    <name type="synonym">Rhizopus arrhizus var. delemar</name>
    <dbReference type="NCBI Taxonomy" id="64495"/>
    <lineage>
        <taxon>Eukaryota</taxon>
        <taxon>Fungi</taxon>
        <taxon>Fungi incertae sedis</taxon>
        <taxon>Mucoromycota</taxon>
        <taxon>Mucoromycotina</taxon>
        <taxon>Mucoromycetes</taxon>
        <taxon>Mucorales</taxon>
        <taxon>Mucorineae</taxon>
        <taxon>Rhizopodaceae</taxon>
        <taxon>Rhizopus</taxon>
    </lineage>
</organism>